<dbReference type="OrthoDB" id="9790161at2"/>
<dbReference type="Proteomes" id="UP000319103">
    <property type="component" value="Unassembled WGS sequence"/>
</dbReference>
<dbReference type="InterPro" id="IPR010667">
    <property type="entry name" value="Phage_T4_Gp19"/>
</dbReference>
<accession>A0A540WCU9</accession>
<dbReference type="InterPro" id="IPR011747">
    <property type="entry name" value="CHP02241"/>
</dbReference>
<dbReference type="NCBIfam" id="TIGR02241">
    <property type="entry name" value="conserved hypothetical phage tail region protein"/>
    <property type="match status" value="1"/>
</dbReference>
<dbReference type="EMBL" id="VIGB01000003">
    <property type="protein sequence ID" value="TQF06861.1"/>
    <property type="molecule type" value="Genomic_DNA"/>
</dbReference>
<comment type="caution">
    <text evidence="1">The sequence shown here is derived from an EMBL/GenBank/DDBJ whole genome shotgun (WGS) entry which is preliminary data.</text>
</comment>
<proteinExistence type="predicted"/>
<dbReference type="RefSeq" id="WP_101378748.1">
    <property type="nucleotide sequence ID" value="NZ_JBMHHX010000025.1"/>
</dbReference>
<evidence type="ECO:0000313" key="2">
    <source>
        <dbReference type="Proteomes" id="UP000319103"/>
    </source>
</evidence>
<evidence type="ECO:0000313" key="1">
    <source>
        <dbReference type="EMBL" id="TQF06861.1"/>
    </source>
</evidence>
<dbReference type="Pfam" id="PF06841">
    <property type="entry name" value="Phage_T4_gp19"/>
    <property type="match status" value="1"/>
</dbReference>
<sequence length="150" mass="16624">MANTGARLDPYAAFNFTLDIDGLTGVHGFSECTGANSEQDVIEYREGTMDITVIKIPGLKKFGDITLKRGFTTSQDLWLWRKTAMDGSVVRRGGHLVLRDEAGRDALRWKFTNAWPKKYSAPAFNAKTNEVAVEELVLAVEGLELEKPTS</sequence>
<protein>
    <submittedName>
        <fullName evidence="1">Phage tail protein</fullName>
    </submittedName>
</protein>
<name>A0A540WCU9_9ACTN</name>
<keyword evidence="2" id="KW-1185">Reference proteome</keyword>
<dbReference type="AlphaFoldDB" id="A0A540WCU9"/>
<dbReference type="PANTHER" id="PTHR38009:SF1">
    <property type="entry name" value="CONSERVED HYPOTHETICAL PHAGE TAIL PROTEIN"/>
    <property type="match status" value="1"/>
</dbReference>
<dbReference type="GO" id="GO:0005198">
    <property type="term" value="F:structural molecule activity"/>
    <property type="evidence" value="ECO:0007669"/>
    <property type="project" value="InterPro"/>
</dbReference>
<organism evidence="1 2">
    <name type="scientific">Kitasatospora acidiphila</name>
    <dbReference type="NCBI Taxonomy" id="2567942"/>
    <lineage>
        <taxon>Bacteria</taxon>
        <taxon>Bacillati</taxon>
        <taxon>Actinomycetota</taxon>
        <taxon>Actinomycetes</taxon>
        <taxon>Kitasatosporales</taxon>
        <taxon>Streptomycetaceae</taxon>
        <taxon>Kitasatospora</taxon>
    </lineage>
</organism>
<dbReference type="PANTHER" id="PTHR38009">
    <property type="entry name" value="CONSERVED HYPOTHETICAL PHAGE TAIL PROTEIN"/>
    <property type="match status" value="1"/>
</dbReference>
<reference evidence="1 2" key="1">
    <citation type="submission" date="2019-06" db="EMBL/GenBank/DDBJ databases">
        <title>Description of Kitasatospora acidophila sp. nov. isolated from pine grove soil, and reclassification of Streptomyces novaecaesareae to Kitasatospora novaeceasareae comb. nov.</title>
        <authorList>
            <person name="Kim M.J."/>
        </authorList>
    </citation>
    <scope>NUCLEOTIDE SEQUENCE [LARGE SCALE GENOMIC DNA]</scope>
    <source>
        <strain evidence="1 2">MMS16-CNU292</strain>
    </source>
</reference>
<gene>
    <name evidence="1" type="ORF">E6W39_37565</name>
</gene>